<proteinExistence type="predicted"/>
<gene>
    <name evidence="1" type="ORF">BJ212DRAFT_176367</name>
</gene>
<dbReference type="Proteomes" id="UP000807769">
    <property type="component" value="Unassembled WGS sequence"/>
</dbReference>
<keyword evidence="2" id="KW-1185">Reference proteome</keyword>
<protein>
    <submittedName>
        <fullName evidence="1">Uncharacterized protein</fullName>
    </submittedName>
</protein>
<evidence type="ECO:0000313" key="1">
    <source>
        <dbReference type="EMBL" id="KAG1816817.1"/>
    </source>
</evidence>
<accession>A0A9P7EBG6</accession>
<name>A0A9P7EBG6_9AGAM</name>
<reference evidence="1" key="1">
    <citation type="journal article" date="2020" name="New Phytol.">
        <title>Comparative genomics reveals dynamic genome evolution in host specialist ectomycorrhizal fungi.</title>
        <authorList>
            <person name="Lofgren L.A."/>
            <person name="Nguyen N.H."/>
            <person name="Vilgalys R."/>
            <person name="Ruytinx J."/>
            <person name="Liao H.L."/>
            <person name="Branco S."/>
            <person name="Kuo A."/>
            <person name="LaButti K."/>
            <person name="Lipzen A."/>
            <person name="Andreopoulos W."/>
            <person name="Pangilinan J."/>
            <person name="Riley R."/>
            <person name="Hundley H."/>
            <person name="Na H."/>
            <person name="Barry K."/>
            <person name="Grigoriev I.V."/>
            <person name="Stajich J.E."/>
            <person name="Kennedy P.G."/>
        </authorList>
    </citation>
    <scope>NUCLEOTIDE SEQUENCE</scope>
    <source>
        <strain evidence="1">MN1</strain>
    </source>
</reference>
<organism evidence="1 2">
    <name type="scientific">Suillus subaureus</name>
    <dbReference type="NCBI Taxonomy" id="48587"/>
    <lineage>
        <taxon>Eukaryota</taxon>
        <taxon>Fungi</taxon>
        <taxon>Dikarya</taxon>
        <taxon>Basidiomycota</taxon>
        <taxon>Agaricomycotina</taxon>
        <taxon>Agaricomycetes</taxon>
        <taxon>Agaricomycetidae</taxon>
        <taxon>Boletales</taxon>
        <taxon>Suillineae</taxon>
        <taxon>Suillaceae</taxon>
        <taxon>Suillus</taxon>
    </lineage>
</organism>
<dbReference type="EMBL" id="JABBWG010000015">
    <property type="protein sequence ID" value="KAG1816817.1"/>
    <property type="molecule type" value="Genomic_DNA"/>
</dbReference>
<dbReference type="GeneID" id="64636579"/>
<evidence type="ECO:0000313" key="2">
    <source>
        <dbReference type="Proteomes" id="UP000807769"/>
    </source>
</evidence>
<sequence>MLLLRGRCTASLTLAISVTPWQIRWERDSKLTIDMRFVSGRIPSHKLTVLRYLHHYCDWASGVYVLFVCSDSSELLVER</sequence>
<dbReference type="AlphaFoldDB" id="A0A9P7EBG6"/>
<dbReference type="RefSeq" id="XP_041193377.1">
    <property type="nucleotide sequence ID" value="XM_041342563.1"/>
</dbReference>
<comment type="caution">
    <text evidence="1">The sequence shown here is derived from an EMBL/GenBank/DDBJ whole genome shotgun (WGS) entry which is preliminary data.</text>
</comment>